<evidence type="ECO:0000313" key="8">
    <source>
        <dbReference type="EMBL" id="PVZ93922.1"/>
    </source>
</evidence>
<evidence type="ECO:0000256" key="2">
    <source>
        <dbReference type="ARBA" id="ARBA00023015"/>
    </source>
</evidence>
<dbReference type="PANTHER" id="PTHR43214">
    <property type="entry name" value="TWO-COMPONENT RESPONSE REGULATOR"/>
    <property type="match status" value="1"/>
</dbReference>
<dbReference type="PROSITE" id="PS50110">
    <property type="entry name" value="RESPONSE_REGULATORY"/>
    <property type="match status" value="1"/>
</dbReference>
<dbReference type="InterPro" id="IPR039420">
    <property type="entry name" value="WalR-like"/>
</dbReference>
<keyword evidence="9" id="KW-1185">Reference proteome</keyword>
<dbReference type="CDD" id="cd17535">
    <property type="entry name" value="REC_NarL-like"/>
    <property type="match status" value="1"/>
</dbReference>
<comment type="similarity">
    <text evidence="1">Belongs to the sigma-70 factor family. ECF subfamily.</text>
</comment>
<dbReference type="GO" id="GO:0006352">
    <property type="term" value="P:DNA-templated transcription initiation"/>
    <property type="evidence" value="ECO:0007669"/>
    <property type="project" value="InterPro"/>
</dbReference>
<dbReference type="InterPro" id="IPR013249">
    <property type="entry name" value="RNA_pol_sigma70_r4_t2"/>
</dbReference>
<dbReference type="Gene3D" id="3.40.50.2300">
    <property type="match status" value="1"/>
</dbReference>
<reference evidence="8 9" key="1">
    <citation type="submission" date="2018-05" db="EMBL/GenBank/DDBJ databases">
        <title>Amnibacterium sp. M8JJ-5, whole genome shotgun sequence.</title>
        <authorList>
            <person name="Tuo L."/>
        </authorList>
    </citation>
    <scope>NUCLEOTIDE SEQUENCE [LARGE SCALE GENOMIC DNA]</scope>
    <source>
        <strain evidence="8 9">M8JJ-5</strain>
    </source>
</reference>
<evidence type="ECO:0000259" key="7">
    <source>
        <dbReference type="PROSITE" id="PS50110"/>
    </source>
</evidence>
<dbReference type="GO" id="GO:0000160">
    <property type="term" value="P:phosphorelay signal transduction system"/>
    <property type="evidence" value="ECO:0007669"/>
    <property type="project" value="InterPro"/>
</dbReference>
<dbReference type="SUPFAM" id="SSF46894">
    <property type="entry name" value="C-terminal effector domain of the bipartite response regulators"/>
    <property type="match status" value="1"/>
</dbReference>
<feature type="domain" description="Response regulatory" evidence="7">
    <location>
        <begin position="15"/>
        <end position="130"/>
    </location>
</feature>
<proteinExistence type="inferred from homology"/>
<dbReference type="PANTHER" id="PTHR43214:SF41">
    <property type="entry name" value="NITRATE_NITRITE RESPONSE REGULATOR PROTEIN NARP"/>
    <property type="match status" value="1"/>
</dbReference>
<evidence type="ECO:0000256" key="6">
    <source>
        <dbReference type="PROSITE-ProRule" id="PRU00169"/>
    </source>
</evidence>
<evidence type="ECO:0000256" key="3">
    <source>
        <dbReference type="ARBA" id="ARBA00023082"/>
    </source>
</evidence>
<name>A0A2V1HQL3_9MICO</name>
<feature type="modified residue" description="4-aspartylphosphate" evidence="6">
    <location>
        <position position="66"/>
    </location>
</feature>
<dbReference type="InterPro" id="IPR058245">
    <property type="entry name" value="NreC/VraR/RcsB-like_REC"/>
</dbReference>
<dbReference type="EMBL" id="QEOP01000002">
    <property type="protein sequence ID" value="PVZ93922.1"/>
    <property type="molecule type" value="Genomic_DNA"/>
</dbReference>
<evidence type="ECO:0000256" key="4">
    <source>
        <dbReference type="ARBA" id="ARBA00023125"/>
    </source>
</evidence>
<evidence type="ECO:0000256" key="5">
    <source>
        <dbReference type="ARBA" id="ARBA00023163"/>
    </source>
</evidence>
<dbReference type="InterPro" id="IPR016032">
    <property type="entry name" value="Sig_transdc_resp-reg_C-effctor"/>
</dbReference>
<dbReference type="GO" id="GO:0016987">
    <property type="term" value="F:sigma factor activity"/>
    <property type="evidence" value="ECO:0007669"/>
    <property type="project" value="UniProtKB-KW"/>
</dbReference>
<dbReference type="AlphaFoldDB" id="A0A2V1HQL3"/>
<dbReference type="Proteomes" id="UP000244893">
    <property type="component" value="Unassembled WGS sequence"/>
</dbReference>
<accession>A0A2V1HQL3</accession>
<organism evidence="8 9">
    <name type="scientific">Amnibacterium flavum</name>
    <dbReference type="NCBI Taxonomy" id="2173173"/>
    <lineage>
        <taxon>Bacteria</taxon>
        <taxon>Bacillati</taxon>
        <taxon>Actinomycetota</taxon>
        <taxon>Actinomycetes</taxon>
        <taxon>Micrococcales</taxon>
        <taxon>Microbacteriaceae</taxon>
        <taxon>Amnibacterium</taxon>
    </lineage>
</organism>
<dbReference type="Pfam" id="PF00072">
    <property type="entry name" value="Response_reg"/>
    <property type="match status" value="1"/>
</dbReference>
<dbReference type="SMART" id="SM00448">
    <property type="entry name" value="REC"/>
    <property type="match status" value="1"/>
</dbReference>
<dbReference type="OrthoDB" id="5113247at2"/>
<protein>
    <submittedName>
        <fullName evidence="8">DNA-binding response regulator</fullName>
    </submittedName>
</protein>
<keyword evidence="4 8" id="KW-0238">DNA-binding</keyword>
<evidence type="ECO:0000256" key="1">
    <source>
        <dbReference type="ARBA" id="ARBA00010641"/>
    </source>
</evidence>
<dbReference type="SUPFAM" id="SSF52172">
    <property type="entry name" value="CheY-like"/>
    <property type="match status" value="1"/>
</dbReference>
<dbReference type="Pfam" id="PF08281">
    <property type="entry name" value="Sigma70_r4_2"/>
    <property type="match status" value="1"/>
</dbReference>
<sequence length="223" mass="24066">MELTTKSTPTPARVRVAVLDDHRMVAEGISARLGSSRTPIDVVATVSSWGALLSHAEFPVDVVILDLNLEDNIPVSTKLRALNSAGARTVIISRHTDSASIHGAIQAGAAAFIAKSESTETLIATVLAAAEGTTEFSDAVRRALADFQNAEDPGLGRQEHRALVLYAAGRSIKEVASDMDTTEETIKSYIKRARRKYRAIGIDLGTKNLLRRHAIREGWITPE</sequence>
<keyword evidence="5" id="KW-0804">Transcription</keyword>
<keyword evidence="3" id="KW-0731">Sigma factor</keyword>
<dbReference type="InterPro" id="IPR011006">
    <property type="entry name" value="CheY-like_superfamily"/>
</dbReference>
<evidence type="ECO:0000313" key="9">
    <source>
        <dbReference type="Proteomes" id="UP000244893"/>
    </source>
</evidence>
<keyword evidence="6" id="KW-0597">Phosphoprotein</keyword>
<dbReference type="GO" id="GO:0003677">
    <property type="term" value="F:DNA binding"/>
    <property type="evidence" value="ECO:0007669"/>
    <property type="project" value="UniProtKB-KW"/>
</dbReference>
<dbReference type="InterPro" id="IPR001789">
    <property type="entry name" value="Sig_transdc_resp-reg_receiver"/>
</dbReference>
<keyword evidence="2" id="KW-0805">Transcription regulation</keyword>
<gene>
    <name evidence="8" type="ORF">DDQ50_09110</name>
</gene>
<comment type="caution">
    <text evidence="8">The sequence shown here is derived from an EMBL/GenBank/DDBJ whole genome shotgun (WGS) entry which is preliminary data.</text>
</comment>